<keyword evidence="2" id="KW-1185">Reference proteome</keyword>
<name>A0A3Q7H5B7_SOLLC</name>
<protein>
    <submittedName>
        <fullName evidence="1">Uncharacterized protein</fullName>
    </submittedName>
</protein>
<organism evidence="1">
    <name type="scientific">Solanum lycopersicum</name>
    <name type="common">Tomato</name>
    <name type="synonym">Lycopersicon esculentum</name>
    <dbReference type="NCBI Taxonomy" id="4081"/>
    <lineage>
        <taxon>Eukaryota</taxon>
        <taxon>Viridiplantae</taxon>
        <taxon>Streptophyta</taxon>
        <taxon>Embryophyta</taxon>
        <taxon>Tracheophyta</taxon>
        <taxon>Spermatophyta</taxon>
        <taxon>Magnoliopsida</taxon>
        <taxon>eudicotyledons</taxon>
        <taxon>Gunneridae</taxon>
        <taxon>Pentapetalae</taxon>
        <taxon>asterids</taxon>
        <taxon>lamiids</taxon>
        <taxon>Solanales</taxon>
        <taxon>Solanaceae</taxon>
        <taxon>Solanoideae</taxon>
        <taxon>Solaneae</taxon>
        <taxon>Solanum</taxon>
        <taxon>Solanum subgen. Lycopersicon</taxon>
    </lineage>
</organism>
<reference evidence="1" key="1">
    <citation type="journal article" date="2012" name="Nature">
        <title>The tomato genome sequence provides insights into fleshy fruit evolution.</title>
        <authorList>
            <consortium name="Tomato Genome Consortium"/>
        </authorList>
    </citation>
    <scope>NUCLEOTIDE SEQUENCE [LARGE SCALE GENOMIC DNA]</scope>
    <source>
        <strain evidence="1">cv. Heinz 1706</strain>
    </source>
</reference>
<dbReference type="InParanoid" id="A0A3Q7H5B7"/>
<dbReference type="PaxDb" id="4081-Solyc07g017240.1.1"/>
<accession>A0A3Q7H5B7</accession>
<dbReference type="Gramene" id="Solyc07g017240.1.1">
    <property type="protein sequence ID" value="Solyc07g017240.1.1.1"/>
    <property type="gene ID" value="Solyc07g017240.1"/>
</dbReference>
<reference evidence="1" key="2">
    <citation type="submission" date="2019-01" db="UniProtKB">
        <authorList>
            <consortium name="EnsemblPlants"/>
        </authorList>
    </citation>
    <scope>IDENTIFICATION</scope>
    <source>
        <strain evidence="1">cv. Heinz 1706</strain>
    </source>
</reference>
<evidence type="ECO:0000313" key="1">
    <source>
        <dbReference type="EnsemblPlants" id="Solyc07g017240.1.1.1"/>
    </source>
</evidence>
<evidence type="ECO:0000313" key="2">
    <source>
        <dbReference type="Proteomes" id="UP000004994"/>
    </source>
</evidence>
<dbReference type="Proteomes" id="UP000004994">
    <property type="component" value="Chromosome 7"/>
</dbReference>
<proteinExistence type="predicted"/>
<sequence length="87" mass="10136">MIVSVLVERLDAAIPSSFHLRKINACKQTIRLPCLFKELGSVLYHNLCNPHRPGKDHQVEQVEQWRACRWHPSASARHHHQLQQLLL</sequence>
<dbReference type="EnsemblPlants" id="Solyc07g017240.1.1">
    <property type="protein sequence ID" value="Solyc07g017240.1.1.1"/>
    <property type="gene ID" value="Solyc07g017240.1"/>
</dbReference>
<dbReference type="AlphaFoldDB" id="A0A3Q7H5B7"/>